<dbReference type="AlphaFoldDB" id="A0A067CUH5"/>
<dbReference type="VEuPathDB" id="FungiDB:SPRG_04349"/>
<reference evidence="3 4" key="1">
    <citation type="journal article" date="2013" name="PLoS Genet.">
        <title>Distinctive expansion of potential virulence genes in the genome of the oomycete fish pathogen Saprolegnia parasitica.</title>
        <authorList>
            <person name="Jiang R.H."/>
            <person name="de Bruijn I."/>
            <person name="Haas B.J."/>
            <person name="Belmonte R."/>
            <person name="Lobach L."/>
            <person name="Christie J."/>
            <person name="van den Ackerveken G."/>
            <person name="Bottin A."/>
            <person name="Bulone V."/>
            <person name="Diaz-Moreno S.M."/>
            <person name="Dumas B."/>
            <person name="Fan L."/>
            <person name="Gaulin E."/>
            <person name="Govers F."/>
            <person name="Grenville-Briggs L.J."/>
            <person name="Horner N.R."/>
            <person name="Levin J.Z."/>
            <person name="Mammella M."/>
            <person name="Meijer H.J."/>
            <person name="Morris P."/>
            <person name="Nusbaum C."/>
            <person name="Oome S."/>
            <person name="Phillips A.J."/>
            <person name="van Rooyen D."/>
            <person name="Rzeszutek E."/>
            <person name="Saraiva M."/>
            <person name="Secombes C.J."/>
            <person name="Seidl M.F."/>
            <person name="Snel B."/>
            <person name="Stassen J.H."/>
            <person name="Sykes S."/>
            <person name="Tripathy S."/>
            <person name="van den Berg H."/>
            <person name="Vega-Arreguin J.C."/>
            <person name="Wawra S."/>
            <person name="Young S.K."/>
            <person name="Zeng Q."/>
            <person name="Dieguez-Uribeondo J."/>
            <person name="Russ C."/>
            <person name="Tyler B.M."/>
            <person name="van West P."/>
        </authorList>
    </citation>
    <scope>NUCLEOTIDE SEQUENCE [LARGE SCALE GENOMIC DNA]</scope>
    <source>
        <strain evidence="3 4">CBS 223.65</strain>
    </source>
</reference>
<dbReference type="Proteomes" id="UP000030745">
    <property type="component" value="Unassembled WGS sequence"/>
</dbReference>
<evidence type="ECO:0000313" key="3">
    <source>
        <dbReference type="EMBL" id="KDO30447.1"/>
    </source>
</evidence>
<gene>
    <name evidence="2" type="ORF">SPRG_04348</name>
    <name evidence="3" type="ORF">SPRG_04349</name>
</gene>
<organism evidence="3 4">
    <name type="scientific">Saprolegnia parasitica (strain CBS 223.65)</name>
    <dbReference type="NCBI Taxonomy" id="695850"/>
    <lineage>
        <taxon>Eukaryota</taxon>
        <taxon>Sar</taxon>
        <taxon>Stramenopiles</taxon>
        <taxon>Oomycota</taxon>
        <taxon>Saprolegniomycetes</taxon>
        <taxon>Saprolegniales</taxon>
        <taxon>Saprolegniaceae</taxon>
        <taxon>Saprolegnia</taxon>
    </lineage>
</organism>
<dbReference type="VEuPathDB" id="FungiDB:SPRG_04348"/>
<evidence type="ECO:0000313" key="4">
    <source>
        <dbReference type="Proteomes" id="UP000030745"/>
    </source>
</evidence>
<name>A0A067CUH5_SAPPC</name>
<evidence type="ECO:0000313" key="2">
    <source>
        <dbReference type="EMBL" id="KDO30446.1"/>
    </source>
</evidence>
<dbReference type="EMBL" id="KK583201">
    <property type="protein sequence ID" value="KDO30446.1"/>
    <property type="molecule type" value="Genomic_DNA"/>
</dbReference>
<dbReference type="KEGG" id="spar:SPRG_04348"/>
<dbReference type="RefSeq" id="XP_012198668.1">
    <property type="nucleotide sequence ID" value="XM_012343278.1"/>
</dbReference>
<dbReference type="GeneID" id="24126797"/>
<dbReference type="EMBL" id="KK583201">
    <property type="protein sequence ID" value="KDO30447.1"/>
    <property type="molecule type" value="Genomic_DNA"/>
</dbReference>
<feature type="region of interest" description="Disordered" evidence="1">
    <location>
        <begin position="54"/>
        <end position="76"/>
    </location>
</feature>
<protein>
    <submittedName>
        <fullName evidence="3">Uncharacterized protein</fullName>
    </submittedName>
</protein>
<sequence>MKTILKTTVASQNLRATWGGGGDIGGTISSLIQNCLNGYGLFNGGGGGGGWGGNSGGGGWGGNTGGNAGGNTGGGW</sequence>
<accession>A0A067CUH5</accession>
<proteinExistence type="predicted"/>
<dbReference type="GeneID" id="24126798"/>
<keyword evidence="4" id="KW-1185">Reference proteome</keyword>
<evidence type="ECO:0000256" key="1">
    <source>
        <dbReference type="SAM" id="MobiDB-lite"/>
    </source>
</evidence>
<dbReference type="KEGG" id="spar:SPRG_04349"/>
<dbReference type="RefSeq" id="XP_012198669.1">
    <property type="nucleotide sequence ID" value="XM_012343279.1"/>
</dbReference>